<name>A0A6C0AHM4_9ZZZZ</name>
<protein>
    <submittedName>
        <fullName evidence="1">Uncharacterized protein</fullName>
    </submittedName>
</protein>
<accession>A0A6C0AHM4</accession>
<organism evidence="1">
    <name type="scientific">viral metagenome</name>
    <dbReference type="NCBI Taxonomy" id="1070528"/>
    <lineage>
        <taxon>unclassified sequences</taxon>
        <taxon>metagenomes</taxon>
        <taxon>organismal metagenomes</taxon>
    </lineage>
</organism>
<evidence type="ECO:0000313" key="1">
    <source>
        <dbReference type="EMBL" id="QHS79294.1"/>
    </source>
</evidence>
<dbReference type="EMBL" id="MN740628">
    <property type="protein sequence ID" value="QHS79294.1"/>
    <property type="molecule type" value="Genomic_DNA"/>
</dbReference>
<reference evidence="1" key="1">
    <citation type="journal article" date="2020" name="Nature">
        <title>Giant virus diversity and host interactions through global metagenomics.</title>
        <authorList>
            <person name="Schulz F."/>
            <person name="Roux S."/>
            <person name="Paez-Espino D."/>
            <person name="Jungbluth S."/>
            <person name="Walsh D.A."/>
            <person name="Denef V.J."/>
            <person name="McMahon K.D."/>
            <person name="Konstantinidis K.T."/>
            <person name="Eloe-Fadrosh E.A."/>
            <person name="Kyrpides N.C."/>
            <person name="Woyke T."/>
        </authorList>
    </citation>
    <scope>NUCLEOTIDE SEQUENCE</scope>
    <source>
        <strain evidence="1">GVMAG-S-1035118-87</strain>
    </source>
</reference>
<dbReference type="AlphaFoldDB" id="A0A6C0AHM4"/>
<proteinExistence type="predicted"/>
<sequence>MFSDNDKVQLRQMIEKNNVVDKTEQIRELKHSAKIREDIIALIQLKQEYAELLRTDKESFEKISVQKCRFLFFHYMELYNLILKESMDLKILDKLIDVLGRIENNELDQHEGSFLVGTYLKEIYIDGKLAESKRTDELYPSVPRVDPKKIAWSEFKK</sequence>